<accession>A0A166J264</accession>
<evidence type="ECO:0000313" key="1">
    <source>
        <dbReference type="EMBL" id="KZL49139.1"/>
    </source>
</evidence>
<organism evidence="1 2">
    <name type="scientific">Nodularia spumigena CENA596</name>
    <dbReference type="NCBI Taxonomy" id="1819295"/>
    <lineage>
        <taxon>Bacteria</taxon>
        <taxon>Bacillati</taxon>
        <taxon>Cyanobacteriota</taxon>
        <taxon>Cyanophyceae</taxon>
        <taxon>Nostocales</taxon>
        <taxon>Nodulariaceae</taxon>
        <taxon>Nodularia</taxon>
    </lineage>
</organism>
<reference evidence="1 2" key="1">
    <citation type="submission" date="2016-04" db="EMBL/GenBank/DDBJ databases">
        <title>Draft Genome Assembly of the Bloom-forming Cyanobacterium Nodularia spumigena Strain CENA596 in Shrimp Production Ponds.</title>
        <authorList>
            <person name="Popin R.V."/>
            <person name="Rigonato J."/>
            <person name="Abreu V.A."/>
            <person name="Andreote A.P."/>
            <person name="Silveira S.B."/>
            <person name="Odebrecht C."/>
            <person name="Fiore M.F."/>
        </authorList>
    </citation>
    <scope>NUCLEOTIDE SEQUENCE [LARGE SCALE GENOMIC DNA]</scope>
    <source>
        <strain evidence="1 2">CENA596</strain>
    </source>
</reference>
<proteinExistence type="predicted"/>
<name>A0A166J264_NODSP</name>
<dbReference type="EMBL" id="LWAJ01000196">
    <property type="protein sequence ID" value="KZL49139.1"/>
    <property type="molecule type" value="Genomic_DNA"/>
</dbReference>
<gene>
    <name evidence="1" type="ORF">A2T98_14445</name>
</gene>
<sequence>MSPQLIIIAFVEKLGSFQSSVNKMTADKWLKFRIRNVGKVESKNLLGKQQQIFIWVHIT</sequence>
<comment type="caution">
    <text evidence="1">The sequence shown here is derived from an EMBL/GenBank/DDBJ whole genome shotgun (WGS) entry which is preliminary data.</text>
</comment>
<protein>
    <submittedName>
        <fullName evidence="1">Uncharacterized protein</fullName>
    </submittedName>
</protein>
<dbReference type="AlphaFoldDB" id="A0A166J264"/>
<evidence type="ECO:0000313" key="2">
    <source>
        <dbReference type="Proteomes" id="UP000076555"/>
    </source>
</evidence>
<dbReference type="Proteomes" id="UP000076555">
    <property type="component" value="Unassembled WGS sequence"/>
</dbReference>